<reference evidence="3 4" key="1">
    <citation type="submission" date="2019-08" db="EMBL/GenBank/DDBJ databases">
        <title>In-depth cultivation of the pig gut microbiome towards novel bacterial diversity and tailored functional studies.</title>
        <authorList>
            <person name="Wylensek D."/>
            <person name="Hitch T.C.A."/>
            <person name="Clavel T."/>
        </authorList>
    </citation>
    <scope>NUCLEOTIDE SEQUENCE [LARGE SCALE GENOMIC DNA]</scope>
    <source>
        <strain evidence="3 4">Bifido-178-WT-2B</strain>
    </source>
</reference>
<dbReference type="SMART" id="SM00448">
    <property type="entry name" value="REC"/>
    <property type="match status" value="1"/>
</dbReference>
<dbReference type="Gene3D" id="3.40.50.2300">
    <property type="match status" value="1"/>
</dbReference>
<name>A0A6A8MDY1_9LACO</name>
<organism evidence="3 4">
    <name type="scientific">Lactobacillus porci</name>
    <dbReference type="NCBI Taxonomy" id="2012477"/>
    <lineage>
        <taxon>Bacteria</taxon>
        <taxon>Bacillati</taxon>
        <taxon>Bacillota</taxon>
        <taxon>Bacilli</taxon>
        <taxon>Lactobacillales</taxon>
        <taxon>Lactobacillaceae</taxon>
        <taxon>Lactobacillus</taxon>
    </lineage>
</organism>
<dbReference type="InterPro" id="IPR001789">
    <property type="entry name" value="Sig_transdc_resp-reg_receiver"/>
</dbReference>
<proteinExistence type="predicted"/>
<dbReference type="PROSITE" id="PS50110">
    <property type="entry name" value="RESPONSE_REGULATORY"/>
    <property type="match status" value="1"/>
</dbReference>
<dbReference type="Gene3D" id="2.40.50.1020">
    <property type="entry name" value="LytTr DNA-binding domain"/>
    <property type="match status" value="1"/>
</dbReference>
<evidence type="ECO:0000256" key="1">
    <source>
        <dbReference type="PROSITE-ProRule" id="PRU00169"/>
    </source>
</evidence>
<sequence>MKEELGLRIAVCDDEEKERASLRQLLVMELNAARVDCYASGDDLLEAGKSYNLIFLDIEMPGTSGMETARRLRRDKRSDLLVFLTAYDRYMPSAFEVRAFRYLLKPWKKEDISSVLQAAYQEILARQLLAVPLPDKAMTALPLNEIRLLESLGDQSCIYTADKKVISPEPLKYWEDQLDSSLFGRVSRQYIVAYQHISDLKHNQLYLAGLKQPILLPRRQVKAVEAAWLDYLRFYAQPL</sequence>
<protein>
    <submittedName>
        <fullName evidence="3">Response regulator transcription factor</fullName>
    </submittedName>
</protein>
<dbReference type="PANTHER" id="PTHR37299">
    <property type="entry name" value="TRANSCRIPTIONAL REGULATOR-RELATED"/>
    <property type="match status" value="1"/>
</dbReference>
<dbReference type="PANTHER" id="PTHR37299:SF1">
    <property type="entry name" value="STAGE 0 SPORULATION PROTEIN A HOMOLOG"/>
    <property type="match status" value="1"/>
</dbReference>
<evidence type="ECO:0000313" key="3">
    <source>
        <dbReference type="EMBL" id="MST86995.1"/>
    </source>
</evidence>
<dbReference type="GO" id="GO:0000156">
    <property type="term" value="F:phosphorelay response regulator activity"/>
    <property type="evidence" value="ECO:0007669"/>
    <property type="project" value="InterPro"/>
</dbReference>
<feature type="modified residue" description="4-aspartylphosphate" evidence="1">
    <location>
        <position position="57"/>
    </location>
</feature>
<evidence type="ECO:0000313" key="4">
    <source>
        <dbReference type="Proteomes" id="UP000438120"/>
    </source>
</evidence>
<dbReference type="InterPro" id="IPR011006">
    <property type="entry name" value="CheY-like_superfamily"/>
</dbReference>
<gene>
    <name evidence="3" type="ORF">FYJ62_04925</name>
</gene>
<feature type="domain" description="Response regulatory" evidence="2">
    <location>
        <begin position="8"/>
        <end position="120"/>
    </location>
</feature>
<dbReference type="EMBL" id="VUMX01000010">
    <property type="protein sequence ID" value="MST86995.1"/>
    <property type="molecule type" value="Genomic_DNA"/>
</dbReference>
<dbReference type="Pfam" id="PF00072">
    <property type="entry name" value="Response_reg"/>
    <property type="match status" value="1"/>
</dbReference>
<dbReference type="InterPro" id="IPR046947">
    <property type="entry name" value="LytR-like"/>
</dbReference>
<dbReference type="SMART" id="SM00850">
    <property type="entry name" value="LytTR"/>
    <property type="match status" value="1"/>
</dbReference>
<dbReference type="Proteomes" id="UP000438120">
    <property type="component" value="Unassembled WGS sequence"/>
</dbReference>
<keyword evidence="4" id="KW-1185">Reference proteome</keyword>
<comment type="caution">
    <text evidence="3">The sequence shown here is derived from an EMBL/GenBank/DDBJ whole genome shotgun (WGS) entry which is preliminary data.</text>
</comment>
<dbReference type="RefSeq" id="WP_154548318.1">
    <property type="nucleotide sequence ID" value="NZ_VUMX01000010.1"/>
</dbReference>
<dbReference type="GO" id="GO:0003677">
    <property type="term" value="F:DNA binding"/>
    <property type="evidence" value="ECO:0007669"/>
    <property type="project" value="InterPro"/>
</dbReference>
<dbReference type="OrthoDB" id="9809318at2"/>
<accession>A0A6A8MDY1</accession>
<dbReference type="AlphaFoldDB" id="A0A6A8MDY1"/>
<dbReference type="SUPFAM" id="SSF52172">
    <property type="entry name" value="CheY-like"/>
    <property type="match status" value="1"/>
</dbReference>
<dbReference type="Pfam" id="PF04397">
    <property type="entry name" value="LytTR"/>
    <property type="match status" value="1"/>
</dbReference>
<evidence type="ECO:0000259" key="2">
    <source>
        <dbReference type="PROSITE" id="PS50110"/>
    </source>
</evidence>
<dbReference type="InterPro" id="IPR007492">
    <property type="entry name" value="LytTR_DNA-bd_dom"/>
</dbReference>
<keyword evidence="1" id="KW-0597">Phosphoprotein</keyword>